<evidence type="ECO:0000256" key="2">
    <source>
        <dbReference type="SAM" id="SignalP"/>
    </source>
</evidence>
<name>A0ABY7GFL8_9GAMM</name>
<dbReference type="RefSeq" id="WP_255187995.1">
    <property type="nucleotide sequence ID" value="NZ_CP113517.1"/>
</dbReference>
<proteinExistence type="predicted"/>
<protein>
    <submittedName>
        <fullName evidence="3">VPLPA-CTERM sorting domain-containing protein</fullName>
    </submittedName>
</protein>
<feature type="transmembrane region" description="Helical" evidence="1">
    <location>
        <begin position="258"/>
        <end position="277"/>
    </location>
</feature>
<keyword evidence="2" id="KW-0732">Signal</keyword>
<evidence type="ECO:0000256" key="1">
    <source>
        <dbReference type="SAM" id="Phobius"/>
    </source>
</evidence>
<feature type="signal peptide" evidence="2">
    <location>
        <begin position="1"/>
        <end position="32"/>
    </location>
</feature>
<dbReference type="EMBL" id="CP113517">
    <property type="protein sequence ID" value="WAR43019.1"/>
    <property type="molecule type" value="Genomic_DNA"/>
</dbReference>
<sequence length="284" mass="29840">MKRNTRKYGLPDKILLASLLCQFALAATSANATVLDATAGGSVTFNYDNAAFAQYAGGNSSNPGYYLANFWDGAASDPYDANNTTAHFAANLGNTQISMPLVHDITPVGAYAGTQATGRHVQGTSAHFAIDSETLTGISGEQIGMTGVQGYYLPNFPAPYNYVIAGDFSLAYDPSARASEWGTQAGAPTGWYIKNNLGFGLVTYDLANLSVVFADAHNWKLSGSLLMAPGYADMLMGPAFVNVGTFDLGVGSYAVSNVPLPAAAWMFITGLMGLLAVRRKPVLA</sequence>
<keyword evidence="4" id="KW-1185">Reference proteome</keyword>
<keyword evidence="1" id="KW-0472">Membrane</keyword>
<keyword evidence="1" id="KW-0812">Transmembrane</keyword>
<reference evidence="3" key="1">
    <citation type="submission" date="2022-11" db="EMBL/GenBank/DDBJ databases">
        <title>Methylomonas rapida sp. nov., Carotenoid-Producing Obligate Methanotrophs with High Growth Characteristics and Biotechnological Potential.</title>
        <authorList>
            <person name="Tikhonova E.N."/>
            <person name="Suleimanov R.Z."/>
            <person name="Miroshnikov K."/>
            <person name="Oshkin I.Y."/>
            <person name="Belova S.E."/>
            <person name="Danilova O.V."/>
            <person name="Ashikhmin A."/>
            <person name="Konopkin A."/>
            <person name="But S.Y."/>
            <person name="Khmelenina V.N."/>
            <person name="Kuznetsov N."/>
            <person name="Pimenov N.V."/>
            <person name="Dedysh S.N."/>
        </authorList>
    </citation>
    <scope>NUCLEOTIDE SEQUENCE</scope>
    <source>
        <strain evidence="3">MP1</strain>
    </source>
</reference>
<organism evidence="3 4">
    <name type="scientific">Methylomonas rapida</name>
    <dbReference type="NCBI Taxonomy" id="2963939"/>
    <lineage>
        <taxon>Bacteria</taxon>
        <taxon>Pseudomonadati</taxon>
        <taxon>Pseudomonadota</taxon>
        <taxon>Gammaproteobacteria</taxon>
        <taxon>Methylococcales</taxon>
        <taxon>Methylococcaceae</taxon>
        <taxon>Methylomonas</taxon>
    </lineage>
</organism>
<gene>
    <name evidence="3" type="ORF">NM686_011455</name>
</gene>
<accession>A0ABY7GFL8</accession>
<keyword evidence="1" id="KW-1133">Transmembrane helix</keyword>
<evidence type="ECO:0000313" key="4">
    <source>
        <dbReference type="Proteomes" id="UP001162780"/>
    </source>
</evidence>
<feature type="chain" id="PRO_5046644096" evidence="2">
    <location>
        <begin position="33"/>
        <end position="284"/>
    </location>
</feature>
<dbReference type="Proteomes" id="UP001162780">
    <property type="component" value="Chromosome"/>
</dbReference>
<evidence type="ECO:0000313" key="3">
    <source>
        <dbReference type="EMBL" id="WAR43019.1"/>
    </source>
</evidence>